<comment type="caution">
    <text evidence="1">The sequence shown here is derived from an EMBL/GenBank/DDBJ whole genome shotgun (WGS) entry which is preliminary data.</text>
</comment>
<protein>
    <submittedName>
        <fullName evidence="1">Uncharacterized protein</fullName>
    </submittedName>
</protein>
<gene>
    <name evidence="1" type="ORF">GCM10023217_07700</name>
</gene>
<dbReference type="PROSITE" id="PS51257">
    <property type="entry name" value="PROKAR_LIPOPROTEIN"/>
    <property type="match status" value="1"/>
</dbReference>
<name>A0ABP8YZY2_9ACTN</name>
<keyword evidence="2" id="KW-1185">Reference proteome</keyword>
<dbReference type="Proteomes" id="UP001500822">
    <property type="component" value="Unassembled WGS sequence"/>
</dbReference>
<dbReference type="EMBL" id="BAABIE010000003">
    <property type="protein sequence ID" value="GAA4741838.1"/>
    <property type="molecule type" value="Genomic_DNA"/>
</dbReference>
<sequence>MGHQGGRRISGRMIGAGVIAAAVFAAGAACGGALSGDHDQARIEACLPIQTATQLAECLR</sequence>
<accession>A0ABP8YZY2</accession>
<evidence type="ECO:0000313" key="2">
    <source>
        <dbReference type="Proteomes" id="UP001500822"/>
    </source>
</evidence>
<evidence type="ECO:0000313" key="1">
    <source>
        <dbReference type="EMBL" id="GAA4741838.1"/>
    </source>
</evidence>
<proteinExistence type="predicted"/>
<dbReference type="RefSeq" id="WP_345312509.1">
    <property type="nucleotide sequence ID" value="NZ_BAABIE010000003.1"/>
</dbReference>
<organism evidence="1 2">
    <name type="scientific">Gordonia alkaliphila</name>
    <dbReference type="NCBI Taxonomy" id="1053547"/>
    <lineage>
        <taxon>Bacteria</taxon>
        <taxon>Bacillati</taxon>
        <taxon>Actinomycetota</taxon>
        <taxon>Actinomycetes</taxon>
        <taxon>Mycobacteriales</taxon>
        <taxon>Gordoniaceae</taxon>
        <taxon>Gordonia</taxon>
    </lineage>
</organism>
<reference evidence="2" key="1">
    <citation type="journal article" date="2019" name="Int. J. Syst. Evol. Microbiol.">
        <title>The Global Catalogue of Microorganisms (GCM) 10K type strain sequencing project: providing services to taxonomists for standard genome sequencing and annotation.</title>
        <authorList>
            <consortium name="The Broad Institute Genomics Platform"/>
            <consortium name="The Broad Institute Genome Sequencing Center for Infectious Disease"/>
            <person name="Wu L."/>
            <person name="Ma J."/>
        </authorList>
    </citation>
    <scope>NUCLEOTIDE SEQUENCE [LARGE SCALE GENOMIC DNA]</scope>
    <source>
        <strain evidence="2">JCM 18077</strain>
    </source>
</reference>